<dbReference type="GO" id="GO:0009898">
    <property type="term" value="C:cytoplasmic side of plasma membrane"/>
    <property type="evidence" value="ECO:0007669"/>
    <property type="project" value="TreeGrafter"/>
</dbReference>
<comment type="caution">
    <text evidence="2">The sequence shown here is derived from an EMBL/GenBank/DDBJ whole genome shotgun (WGS) entry which is preliminary data.</text>
</comment>
<dbReference type="GO" id="GO:0005829">
    <property type="term" value="C:cytosol"/>
    <property type="evidence" value="ECO:0007669"/>
    <property type="project" value="TreeGrafter"/>
</dbReference>
<organism evidence="2 3">
    <name type="scientific">candidate division MSBL1 archaeon SCGC-AAA382A13</name>
    <dbReference type="NCBI Taxonomy" id="1698279"/>
    <lineage>
        <taxon>Archaea</taxon>
        <taxon>Methanobacteriati</taxon>
        <taxon>Methanobacteriota</taxon>
        <taxon>candidate division MSBL1</taxon>
    </lineage>
</organism>
<sequence length="241" mass="26188">MTIISVASGKGGVGKTTIVSNLGLAMGKNGKKALLVDADLPSGNLGYYLGHENLTPSLTDFLAGEVDSIQDVIKNVSKNVDLLPSPPTIRKFLSADISKIKTLLPDLSTEYDVTLIDCPPGISRNSITPIEASEQILLVVTPDEASVSSAENMAKIGRLIEKGMKGYILNRWKERSFFARLFGEETQIKPELIESRMGINHLGTVNEDEKVRESTEIGEPLLKYESNSDAANSIREISKKI</sequence>
<dbReference type="GO" id="GO:0051782">
    <property type="term" value="P:negative regulation of cell division"/>
    <property type="evidence" value="ECO:0007669"/>
    <property type="project" value="TreeGrafter"/>
</dbReference>
<dbReference type="PANTHER" id="PTHR43384:SF10">
    <property type="entry name" value="ATPASE INVOLVED IN CHROMOSOME PARTITIONING, PARA_MIND FAMILY"/>
    <property type="match status" value="1"/>
</dbReference>
<accession>A0A133VF99</accession>
<dbReference type="GO" id="GO:0016887">
    <property type="term" value="F:ATP hydrolysis activity"/>
    <property type="evidence" value="ECO:0007669"/>
    <property type="project" value="TreeGrafter"/>
</dbReference>
<dbReference type="InterPro" id="IPR050625">
    <property type="entry name" value="ParA/MinD_ATPase"/>
</dbReference>
<reference evidence="2 3" key="1">
    <citation type="journal article" date="2016" name="Sci. Rep.">
        <title>Metabolic traits of an uncultured archaeal lineage -MSBL1- from brine pools of the Red Sea.</title>
        <authorList>
            <person name="Mwirichia R."/>
            <person name="Alam I."/>
            <person name="Rashid M."/>
            <person name="Vinu M."/>
            <person name="Ba-Alawi W."/>
            <person name="Anthony Kamau A."/>
            <person name="Kamanda Ngugi D."/>
            <person name="Goker M."/>
            <person name="Klenk H.P."/>
            <person name="Bajic V."/>
            <person name="Stingl U."/>
        </authorList>
    </citation>
    <scope>NUCLEOTIDE SEQUENCE [LARGE SCALE GENOMIC DNA]</scope>
    <source>
        <strain evidence="2">SCGC-AAA382A13</strain>
    </source>
</reference>
<name>A0A133VF99_9EURY</name>
<dbReference type="InterPro" id="IPR025669">
    <property type="entry name" value="AAA_dom"/>
</dbReference>
<proteinExistence type="predicted"/>
<gene>
    <name evidence="2" type="ORF">AKJ50_01755</name>
</gene>
<evidence type="ECO:0000313" key="2">
    <source>
        <dbReference type="EMBL" id="KXB05084.1"/>
    </source>
</evidence>
<keyword evidence="3" id="KW-1185">Reference proteome</keyword>
<evidence type="ECO:0000313" key="3">
    <source>
        <dbReference type="Proteomes" id="UP000070311"/>
    </source>
</evidence>
<dbReference type="Proteomes" id="UP000070311">
    <property type="component" value="Unassembled WGS sequence"/>
</dbReference>
<dbReference type="EMBL" id="LHYD01000033">
    <property type="protein sequence ID" value="KXB05084.1"/>
    <property type="molecule type" value="Genomic_DNA"/>
</dbReference>
<dbReference type="PANTHER" id="PTHR43384">
    <property type="entry name" value="SEPTUM SITE-DETERMINING PROTEIN MIND HOMOLOG, CHLOROPLASTIC-RELATED"/>
    <property type="match status" value="1"/>
</dbReference>
<protein>
    <recommendedName>
        <fullName evidence="1">AAA domain-containing protein</fullName>
    </recommendedName>
</protein>
<dbReference type="Pfam" id="PF13614">
    <property type="entry name" value="AAA_31"/>
    <property type="match status" value="1"/>
</dbReference>
<evidence type="ECO:0000259" key="1">
    <source>
        <dbReference type="Pfam" id="PF13614"/>
    </source>
</evidence>
<feature type="domain" description="AAA" evidence="1">
    <location>
        <begin position="1"/>
        <end position="162"/>
    </location>
</feature>
<dbReference type="GO" id="GO:0005524">
    <property type="term" value="F:ATP binding"/>
    <property type="evidence" value="ECO:0007669"/>
    <property type="project" value="TreeGrafter"/>
</dbReference>
<dbReference type="SUPFAM" id="SSF52540">
    <property type="entry name" value="P-loop containing nucleoside triphosphate hydrolases"/>
    <property type="match status" value="1"/>
</dbReference>
<dbReference type="Gene3D" id="3.40.50.300">
    <property type="entry name" value="P-loop containing nucleotide triphosphate hydrolases"/>
    <property type="match status" value="1"/>
</dbReference>
<dbReference type="InterPro" id="IPR027417">
    <property type="entry name" value="P-loop_NTPase"/>
</dbReference>
<dbReference type="AlphaFoldDB" id="A0A133VF99"/>